<dbReference type="PANTHER" id="PTHR43425:SF2">
    <property type="entry name" value="OXYGEN-INSENSITIVE NADPH NITROREDUCTASE"/>
    <property type="match status" value="1"/>
</dbReference>
<keyword evidence="7" id="KW-1185">Reference proteome</keyword>
<dbReference type="STRING" id="339866.GCA_001418255_01413"/>
<protein>
    <submittedName>
        <fullName evidence="6">Nitroreductase</fullName>
    </submittedName>
</protein>
<dbReference type="InterPro" id="IPR029479">
    <property type="entry name" value="Nitroreductase"/>
</dbReference>
<evidence type="ECO:0000256" key="1">
    <source>
        <dbReference type="ARBA" id="ARBA00008366"/>
    </source>
</evidence>
<reference evidence="7" key="1">
    <citation type="submission" date="2015-08" db="EMBL/GenBank/DDBJ databases">
        <authorList>
            <person name="Varghese N."/>
        </authorList>
    </citation>
    <scope>NUCLEOTIDE SEQUENCE [LARGE SCALE GENOMIC DNA]</scope>
    <source>
        <strain evidence="7">DSM 18181</strain>
    </source>
</reference>
<evidence type="ECO:0000256" key="4">
    <source>
        <dbReference type="ARBA" id="ARBA00023002"/>
    </source>
</evidence>
<dbReference type="InterPro" id="IPR000415">
    <property type="entry name" value="Nitroreductase-like"/>
</dbReference>
<keyword evidence="4" id="KW-0560">Oxidoreductase</keyword>
<comment type="similarity">
    <text evidence="1">Belongs to the flavin oxidoreductase frp family.</text>
</comment>
<evidence type="ECO:0000313" key="6">
    <source>
        <dbReference type="EMBL" id="CUA96542.1"/>
    </source>
</evidence>
<evidence type="ECO:0000256" key="3">
    <source>
        <dbReference type="ARBA" id="ARBA00022643"/>
    </source>
</evidence>
<dbReference type="PANTHER" id="PTHR43425">
    <property type="entry name" value="OXYGEN-INSENSITIVE NADPH NITROREDUCTASE"/>
    <property type="match status" value="1"/>
</dbReference>
<organism evidence="6 7">
    <name type="scientific">Thiomonas bhubaneswarensis</name>
    <dbReference type="NCBI Taxonomy" id="339866"/>
    <lineage>
        <taxon>Bacteria</taxon>
        <taxon>Pseudomonadati</taxon>
        <taxon>Pseudomonadota</taxon>
        <taxon>Betaproteobacteria</taxon>
        <taxon>Burkholderiales</taxon>
        <taxon>Thiomonas</taxon>
    </lineage>
</organism>
<proteinExistence type="inferred from homology"/>
<evidence type="ECO:0000313" key="7">
    <source>
        <dbReference type="Proteomes" id="UP000183649"/>
    </source>
</evidence>
<feature type="domain" description="Nitroreductase" evidence="5">
    <location>
        <begin position="11"/>
        <end position="167"/>
    </location>
</feature>
<keyword evidence="3" id="KW-0288">FMN</keyword>
<dbReference type="Pfam" id="PF00881">
    <property type="entry name" value="Nitroreductase"/>
    <property type="match status" value="1"/>
</dbReference>
<dbReference type="InterPro" id="IPR016446">
    <property type="entry name" value="Flavin_OxRdtase_Frp"/>
</dbReference>
<sequence length="261" mass="29082">MTAHLDALTLIEQQRTIRKYERREPDDAVIRRCIALAQRSPSTSNHQPYSVVWIRERALREAVLREMVCQPYVADAPTLLMVCVDWGRQDLLARLLGMANQINKPSKLVVGVADASIFSQSLVLALQASGLGVSYIASPYTGLKRVAELLNVPIGEAMPLHLIAVGHADEAPAPKPRYPIEAVLHVDRRTNPEPSVVRDYFEAGSRQIEDQGYLAVTGDPISTWREHYGVKFGAVARDRTWSPFARDLQSFFAEASLHDPC</sequence>
<accession>A0A0K6HZT0</accession>
<evidence type="ECO:0000259" key="5">
    <source>
        <dbReference type="Pfam" id="PF00881"/>
    </source>
</evidence>
<dbReference type="EMBL" id="CYHF01000004">
    <property type="protein sequence ID" value="CUA96542.1"/>
    <property type="molecule type" value="Genomic_DNA"/>
</dbReference>
<dbReference type="AlphaFoldDB" id="A0A0K6HZT0"/>
<gene>
    <name evidence="6" type="ORF">Ga0061069_104182</name>
</gene>
<evidence type="ECO:0000256" key="2">
    <source>
        <dbReference type="ARBA" id="ARBA00022630"/>
    </source>
</evidence>
<dbReference type="Proteomes" id="UP000183649">
    <property type="component" value="Unassembled WGS sequence"/>
</dbReference>
<dbReference type="SUPFAM" id="SSF55469">
    <property type="entry name" value="FMN-dependent nitroreductase-like"/>
    <property type="match status" value="1"/>
</dbReference>
<dbReference type="RefSeq" id="WP_055450322.1">
    <property type="nucleotide sequence ID" value="NZ_CYHF01000004.1"/>
</dbReference>
<keyword evidence="2" id="KW-0285">Flavoprotein</keyword>
<dbReference type="GO" id="GO:0016491">
    <property type="term" value="F:oxidoreductase activity"/>
    <property type="evidence" value="ECO:0007669"/>
    <property type="project" value="UniProtKB-KW"/>
</dbReference>
<dbReference type="Gene3D" id="3.40.109.10">
    <property type="entry name" value="NADH Oxidase"/>
    <property type="match status" value="1"/>
</dbReference>
<name>A0A0K6HZT0_9BURK</name>